<keyword evidence="2" id="KW-1133">Transmembrane helix</keyword>
<feature type="transmembrane region" description="Helical" evidence="2">
    <location>
        <begin position="189"/>
        <end position="212"/>
    </location>
</feature>
<accession>A0AAF0YUM7</accession>
<gene>
    <name evidence="3" type="ORF">CYJ47_05200</name>
</gene>
<dbReference type="KEGG" id="cpyr:CYJ47_05200"/>
<dbReference type="InterPro" id="IPR021449">
    <property type="entry name" value="DUF3099"/>
</dbReference>
<proteinExistence type="predicted"/>
<dbReference type="Pfam" id="PF11298">
    <property type="entry name" value="DUF3099"/>
    <property type="match status" value="1"/>
</dbReference>
<evidence type="ECO:0000256" key="2">
    <source>
        <dbReference type="SAM" id="Phobius"/>
    </source>
</evidence>
<dbReference type="RefSeq" id="WP_257877804.1">
    <property type="nucleotide sequence ID" value="NZ_CAMIHY010000045.1"/>
</dbReference>
<evidence type="ECO:0000313" key="4">
    <source>
        <dbReference type="Proteomes" id="UP000234560"/>
    </source>
</evidence>
<dbReference type="Proteomes" id="UP000234560">
    <property type="component" value="Chromosome"/>
</dbReference>
<keyword evidence="2" id="KW-0472">Membrane</keyword>
<keyword evidence="2" id="KW-0812">Transmembrane</keyword>
<feature type="compositionally biased region" description="Basic and acidic residues" evidence="1">
    <location>
        <begin position="8"/>
        <end position="20"/>
    </location>
</feature>
<feature type="region of interest" description="Disordered" evidence="1">
    <location>
        <begin position="252"/>
        <end position="284"/>
    </location>
</feature>
<protein>
    <submittedName>
        <fullName evidence="3">DUF3099 domain-containing protein</fullName>
    </submittedName>
</protein>
<evidence type="ECO:0000256" key="1">
    <source>
        <dbReference type="SAM" id="MobiDB-lite"/>
    </source>
</evidence>
<dbReference type="EMBL" id="CP136958">
    <property type="protein sequence ID" value="WOT03161.1"/>
    <property type="molecule type" value="Genomic_DNA"/>
</dbReference>
<reference evidence="3" key="2">
    <citation type="submission" date="2023-10" db="EMBL/GenBank/DDBJ databases">
        <authorList>
            <person name="Choi B."/>
        </authorList>
    </citation>
    <scope>NUCLEOTIDE SEQUENCE</scope>
    <source>
        <strain evidence="3">UMB0763</strain>
    </source>
</reference>
<name>A0AAF0YUM7_9CORY</name>
<feature type="transmembrane region" description="Helical" evidence="2">
    <location>
        <begin position="163"/>
        <end position="183"/>
    </location>
</feature>
<dbReference type="AlphaFoldDB" id="A0AAF0YUM7"/>
<reference evidence="3" key="1">
    <citation type="submission" date="2017-12" db="EMBL/GenBank/DDBJ databases">
        <authorList>
            <person name="Thomas-White K."/>
            <person name="Wolfe A.J."/>
        </authorList>
    </citation>
    <scope>NUCLEOTIDE SEQUENCE</scope>
    <source>
        <strain evidence="3">UMB0763</strain>
    </source>
</reference>
<sequence>MTGPNPGEETHDEAGSHSHASDFGSACGDRPGASDAHPHGGETEGHPSQDGRAHNADHSEDARRATDAHDTRDANETRDARGATDAHDTRDTGTSNSETPPDAEGAMVIDAEDPSDTADSDEGFGEHAKHWWATHVRRSSSVELITDQQKRTPWQNHEHRKVIYMWLQGMRIPFLVMSAISYLIWQNILLSWCLFLISIPLPWISVVIANGVGEPRDKREQNVYKPERIRAQQAHSAYMAFHAPVRMELEAPVRHNGEEAPEPSTSPAGGEATVAREAVSDSGA</sequence>
<feature type="region of interest" description="Disordered" evidence="1">
    <location>
        <begin position="1"/>
        <end position="105"/>
    </location>
</feature>
<organism evidence="3 4">
    <name type="scientific">Corynebacterium pyruviciproducens</name>
    <dbReference type="NCBI Taxonomy" id="598660"/>
    <lineage>
        <taxon>Bacteria</taxon>
        <taxon>Bacillati</taxon>
        <taxon>Actinomycetota</taxon>
        <taxon>Actinomycetes</taxon>
        <taxon>Mycobacteriales</taxon>
        <taxon>Corynebacteriaceae</taxon>
        <taxon>Corynebacterium</taxon>
    </lineage>
</organism>
<evidence type="ECO:0000313" key="3">
    <source>
        <dbReference type="EMBL" id="WOT03161.1"/>
    </source>
</evidence>
<feature type="compositionally biased region" description="Basic and acidic residues" evidence="1">
    <location>
        <begin position="36"/>
        <end position="91"/>
    </location>
</feature>